<accession>A0ABR1KTR9</accession>
<dbReference type="EMBL" id="JBBPHU010000002">
    <property type="protein sequence ID" value="KAK7521567.1"/>
    <property type="molecule type" value="Genomic_DNA"/>
</dbReference>
<dbReference type="CDD" id="cd21437">
    <property type="entry name" value="zf-HIT_ZNHIT1_like"/>
    <property type="match status" value="1"/>
</dbReference>
<keyword evidence="3" id="KW-0862">Zinc</keyword>
<dbReference type="InterPro" id="IPR007529">
    <property type="entry name" value="Znf_HIT"/>
</dbReference>
<organism evidence="6 7">
    <name type="scientific">Phyllosticta citriasiana</name>
    <dbReference type="NCBI Taxonomy" id="595635"/>
    <lineage>
        <taxon>Eukaryota</taxon>
        <taxon>Fungi</taxon>
        <taxon>Dikarya</taxon>
        <taxon>Ascomycota</taxon>
        <taxon>Pezizomycotina</taxon>
        <taxon>Dothideomycetes</taxon>
        <taxon>Dothideomycetes incertae sedis</taxon>
        <taxon>Botryosphaeriales</taxon>
        <taxon>Phyllostictaceae</taxon>
        <taxon>Phyllosticta</taxon>
    </lineage>
</organism>
<evidence type="ECO:0000256" key="4">
    <source>
        <dbReference type="SAM" id="MobiDB-lite"/>
    </source>
</evidence>
<evidence type="ECO:0000256" key="3">
    <source>
        <dbReference type="ARBA" id="ARBA00022833"/>
    </source>
</evidence>
<keyword evidence="7" id="KW-1185">Reference proteome</keyword>
<proteinExistence type="predicted"/>
<dbReference type="InterPro" id="IPR039723">
    <property type="entry name" value="Vps71/ZNHIT1"/>
</dbReference>
<gene>
    <name evidence="6" type="ORF">IWZ03DRAFT_97033</name>
</gene>
<evidence type="ECO:0000313" key="6">
    <source>
        <dbReference type="EMBL" id="KAK7521567.1"/>
    </source>
</evidence>
<feature type="region of interest" description="Disordered" evidence="4">
    <location>
        <begin position="86"/>
        <end position="111"/>
    </location>
</feature>
<protein>
    <recommendedName>
        <fullName evidence="5">HIT-type domain-containing protein</fullName>
    </recommendedName>
</protein>
<evidence type="ECO:0000259" key="5">
    <source>
        <dbReference type="Pfam" id="PF04438"/>
    </source>
</evidence>
<reference evidence="6 7" key="1">
    <citation type="submission" date="2024-04" db="EMBL/GenBank/DDBJ databases">
        <title>Phyllosticta paracitricarpa is synonymous to the EU quarantine fungus P. citricarpa based on phylogenomic analyses.</title>
        <authorList>
            <consortium name="Lawrence Berkeley National Laboratory"/>
            <person name="Van Ingen-Buijs V.A."/>
            <person name="Van Westerhoven A.C."/>
            <person name="Haridas S."/>
            <person name="Skiadas P."/>
            <person name="Martin F."/>
            <person name="Groenewald J.Z."/>
            <person name="Crous P.W."/>
            <person name="Seidl M.F."/>
        </authorList>
    </citation>
    <scope>NUCLEOTIDE SEQUENCE [LARGE SCALE GENOMIC DNA]</scope>
    <source>
        <strain evidence="6 7">CBS 123371</strain>
    </source>
</reference>
<comment type="caution">
    <text evidence="6">The sequence shown here is derived from an EMBL/GenBank/DDBJ whole genome shotgun (WGS) entry which is preliminary data.</text>
</comment>
<feature type="compositionally biased region" description="Low complexity" evidence="4">
    <location>
        <begin position="187"/>
        <end position="223"/>
    </location>
</feature>
<dbReference type="Proteomes" id="UP001363622">
    <property type="component" value="Unassembled WGS sequence"/>
</dbReference>
<feature type="region of interest" description="Disordered" evidence="4">
    <location>
        <begin position="36"/>
        <end position="66"/>
    </location>
</feature>
<feature type="domain" description="HIT-type" evidence="5">
    <location>
        <begin position="295"/>
        <end position="322"/>
    </location>
</feature>
<feature type="region of interest" description="Disordered" evidence="4">
    <location>
        <begin position="145"/>
        <end position="229"/>
    </location>
</feature>
<feature type="compositionally biased region" description="Low complexity" evidence="4">
    <location>
        <begin position="145"/>
        <end position="179"/>
    </location>
</feature>
<keyword evidence="1" id="KW-0479">Metal-binding</keyword>
<name>A0ABR1KTR9_9PEZI</name>
<evidence type="ECO:0000313" key="7">
    <source>
        <dbReference type="Proteomes" id="UP001363622"/>
    </source>
</evidence>
<evidence type="ECO:0000256" key="1">
    <source>
        <dbReference type="ARBA" id="ARBA00022723"/>
    </source>
</evidence>
<dbReference type="Pfam" id="PF04438">
    <property type="entry name" value="zf-HIT"/>
    <property type="match status" value="1"/>
</dbReference>
<keyword evidence="2" id="KW-0863">Zinc-finger</keyword>
<evidence type="ECO:0000256" key="2">
    <source>
        <dbReference type="ARBA" id="ARBA00022771"/>
    </source>
</evidence>
<dbReference type="PANTHER" id="PTHR13093">
    <property type="entry name" value="ZINC FINGER HIT DOMAIN CONTAINING PROTEIN 1"/>
    <property type="match status" value="1"/>
</dbReference>
<sequence length="333" mass="34507">MPHIEVIPITTGGPAPAPGWAYVPDIGYDPSKAAINPSGRKRTAARQSQHQADAYNAGSGGNAISDLPARQQTAILKRIAELDRDNQKDVALPQARGAGGGGVLKREREGRKMTPAVRKILQSGRTFAHWLADEEALAAQRTGAPAAAGSVGPGSQSVTATASPAPSSGAAEATAMASSKNRKRSMGAAAVGRAAKRAAAATTTTTESAPTTPSAAVVGSPAPSGGGVQQAPMVDLEMESVLAEPTPIDEYEPLLRANVPTLPTEQEIQTLLAHPPLPYTAARAAPPAAEGPSRRLFCEICGYWGRVRCLRCAARVCGLECKRAHDETSCLRM</sequence>